<dbReference type="Proteomes" id="UP000029409">
    <property type="component" value="Chromosome"/>
</dbReference>
<evidence type="ECO:0000313" key="3">
    <source>
        <dbReference type="Proteomes" id="UP000029409"/>
    </source>
</evidence>
<dbReference type="GO" id="GO:0005506">
    <property type="term" value="F:iron ion binding"/>
    <property type="evidence" value="ECO:0007669"/>
    <property type="project" value="TreeGrafter"/>
</dbReference>
<dbReference type="RefSeq" id="WP_042207547.1">
    <property type="nucleotide sequence ID" value="NZ_CP009288.1"/>
</dbReference>
<dbReference type="PANTHER" id="PTHR35177:SF2">
    <property type="entry name" value="HYDROGENASE MATURATION FACTOR HYBG"/>
    <property type="match status" value="1"/>
</dbReference>
<sequence length="74" mass="7827">MCLAIPGVVESVSGDRAVIDITGIRREVSIALVDQVNVGDYLLVHAGCAIAIIDKQEAMETLELLNQLAGNIHA</sequence>
<dbReference type="KEGG" id="pdu:PDUR_18890"/>
<dbReference type="eggNOG" id="COG0298">
    <property type="taxonomic scope" value="Bacteria"/>
</dbReference>
<proteinExistence type="inferred from homology"/>
<gene>
    <name evidence="2" type="ORF">PDUR_18890</name>
</gene>
<dbReference type="NCBIfam" id="TIGR00074">
    <property type="entry name" value="hypC_hupF"/>
    <property type="match status" value="1"/>
</dbReference>
<dbReference type="GO" id="GO:1902670">
    <property type="term" value="F:carbon dioxide binding"/>
    <property type="evidence" value="ECO:0007669"/>
    <property type="project" value="TreeGrafter"/>
</dbReference>
<comment type="similarity">
    <text evidence="1">Belongs to the HupF/HypC family.</text>
</comment>
<dbReference type="SUPFAM" id="SSF159127">
    <property type="entry name" value="HupF/HypC-like"/>
    <property type="match status" value="1"/>
</dbReference>
<organism evidence="2 3">
    <name type="scientific">Paenibacillus durus</name>
    <name type="common">Paenibacillus azotofixans</name>
    <dbReference type="NCBI Taxonomy" id="44251"/>
    <lineage>
        <taxon>Bacteria</taxon>
        <taxon>Bacillati</taxon>
        <taxon>Bacillota</taxon>
        <taxon>Bacilli</taxon>
        <taxon>Bacillales</taxon>
        <taxon>Paenibacillaceae</taxon>
        <taxon>Paenibacillus</taxon>
    </lineage>
</organism>
<dbReference type="InterPro" id="IPR001109">
    <property type="entry name" value="Hydrogenase_HupF/HypC"/>
</dbReference>
<evidence type="ECO:0008006" key="4">
    <source>
        <dbReference type="Google" id="ProtNLM"/>
    </source>
</evidence>
<evidence type="ECO:0000256" key="1">
    <source>
        <dbReference type="ARBA" id="ARBA00006018"/>
    </source>
</evidence>
<dbReference type="GO" id="GO:0051604">
    <property type="term" value="P:protein maturation"/>
    <property type="evidence" value="ECO:0007669"/>
    <property type="project" value="TreeGrafter"/>
</dbReference>
<dbReference type="OrthoDB" id="9806017at2"/>
<protein>
    <recommendedName>
        <fullName evidence="4">Hydrogenase assembly protein HypC</fullName>
    </recommendedName>
</protein>
<dbReference type="FunFam" id="2.30.30.140:FF:000022">
    <property type="entry name" value="Hydrogenase assembly chaperone HybG"/>
    <property type="match status" value="1"/>
</dbReference>
<dbReference type="PRINTS" id="PR00445">
    <property type="entry name" value="HUPFHYPC"/>
</dbReference>
<evidence type="ECO:0000313" key="2">
    <source>
        <dbReference type="EMBL" id="AIQ13752.1"/>
    </source>
</evidence>
<reference evidence="2 3" key="1">
    <citation type="submission" date="2014-08" db="EMBL/GenBank/DDBJ databases">
        <title>Comparative genomics of the Paenibacillus odorifer group.</title>
        <authorList>
            <person name="den Bakker H.C."/>
            <person name="Tsai Y.-C."/>
            <person name="Martin N."/>
            <person name="Korlach J."/>
            <person name="Wiedmann M."/>
        </authorList>
    </citation>
    <scope>NUCLEOTIDE SEQUENCE [LARGE SCALE GENOMIC DNA]</scope>
    <source>
        <strain evidence="2 3">DSM 1735</strain>
    </source>
</reference>
<dbReference type="Pfam" id="PF01455">
    <property type="entry name" value="HupF_HypC"/>
    <property type="match status" value="1"/>
</dbReference>
<dbReference type="EMBL" id="CP009288">
    <property type="protein sequence ID" value="AIQ13752.1"/>
    <property type="molecule type" value="Genomic_DNA"/>
</dbReference>
<keyword evidence="3" id="KW-1185">Reference proteome</keyword>
<name>A0A089HRN1_PAEDU</name>
<dbReference type="PANTHER" id="PTHR35177">
    <property type="entry name" value="HYDROGENASE MATURATION FACTOR HYBG"/>
    <property type="match status" value="1"/>
</dbReference>
<accession>A0A089HRN1</accession>
<dbReference type="STRING" id="44251.PDUR_18890"/>
<dbReference type="AlphaFoldDB" id="A0A089HRN1"/>
<dbReference type="Gene3D" id="2.30.30.140">
    <property type="match status" value="1"/>
</dbReference>